<dbReference type="PANTHER" id="PTHR45947:SF3">
    <property type="entry name" value="SULFOQUINOVOSYL TRANSFERASE SQD2"/>
    <property type="match status" value="1"/>
</dbReference>
<feature type="domain" description="Glycosyl transferase family 1" evidence="1">
    <location>
        <begin position="183"/>
        <end position="336"/>
    </location>
</feature>
<dbReference type="InterPro" id="IPR001296">
    <property type="entry name" value="Glyco_trans_1"/>
</dbReference>
<dbReference type="AlphaFoldDB" id="A0A1F5N3T7"/>
<evidence type="ECO:0000259" key="1">
    <source>
        <dbReference type="Pfam" id="PF00534"/>
    </source>
</evidence>
<protein>
    <recommendedName>
        <fullName evidence="1">Glycosyl transferase family 1 domain-containing protein</fullName>
    </recommendedName>
</protein>
<dbReference type="InterPro" id="IPR050194">
    <property type="entry name" value="Glycosyltransferase_grp1"/>
</dbReference>
<dbReference type="EMBL" id="MFDV01000010">
    <property type="protein sequence ID" value="OGE72222.1"/>
    <property type="molecule type" value="Genomic_DNA"/>
</dbReference>
<gene>
    <name evidence="2" type="ORF">A3H40_02475</name>
</gene>
<name>A0A1F5N3T7_9BACT</name>
<evidence type="ECO:0000313" key="3">
    <source>
        <dbReference type="Proteomes" id="UP000177057"/>
    </source>
</evidence>
<dbReference type="GO" id="GO:0016757">
    <property type="term" value="F:glycosyltransferase activity"/>
    <property type="evidence" value="ECO:0007669"/>
    <property type="project" value="InterPro"/>
</dbReference>
<dbReference type="SUPFAM" id="SSF53756">
    <property type="entry name" value="UDP-Glycosyltransferase/glycogen phosphorylase"/>
    <property type="match status" value="1"/>
</dbReference>
<dbReference type="STRING" id="1797794.A3H40_02475"/>
<proteinExistence type="predicted"/>
<dbReference type="Proteomes" id="UP000177057">
    <property type="component" value="Unassembled WGS sequence"/>
</dbReference>
<comment type="caution">
    <text evidence="2">The sequence shown here is derived from an EMBL/GenBank/DDBJ whole genome shotgun (WGS) entry which is preliminary data.</text>
</comment>
<evidence type="ECO:0000313" key="2">
    <source>
        <dbReference type="EMBL" id="OGE72222.1"/>
    </source>
</evidence>
<accession>A0A1F5N3T7</accession>
<dbReference type="Pfam" id="PF00534">
    <property type="entry name" value="Glycos_transf_1"/>
    <property type="match status" value="1"/>
</dbReference>
<reference evidence="2 3" key="1">
    <citation type="journal article" date="2016" name="Nat. Commun.">
        <title>Thousands of microbial genomes shed light on interconnected biogeochemical processes in an aquifer system.</title>
        <authorList>
            <person name="Anantharaman K."/>
            <person name="Brown C.T."/>
            <person name="Hug L.A."/>
            <person name="Sharon I."/>
            <person name="Castelle C.J."/>
            <person name="Probst A.J."/>
            <person name="Thomas B.C."/>
            <person name="Singh A."/>
            <person name="Wilkins M.J."/>
            <person name="Karaoz U."/>
            <person name="Brodie E.L."/>
            <person name="Williams K.H."/>
            <person name="Hubbard S.S."/>
            <person name="Banfield J.F."/>
        </authorList>
    </citation>
    <scope>NUCLEOTIDE SEQUENCE [LARGE SCALE GENOMIC DNA]</scope>
</reference>
<organism evidence="2 3">
    <name type="scientific">Candidatus Daviesbacteria bacterium RIFCSPLOWO2_02_FULL_38_15</name>
    <dbReference type="NCBI Taxonomy" id="1797794"/>
    <lineage>
        <taxon>Bacteria</taxon>
        <taxon>Candidatus Daviesiibacteriota</taxon>
    </lineage>
</organism>
<dbReference type="PANTHER" id="PTHR45947">
    <property type="entry name" value="SULFOQUINOVOSYL TRANSFERASE SQD2"/>
    <property type="match status" value="1"/>
</dbReference>
<dbReference type="Gene3D" id="3.40.50.2000">
    <property type="entry name" value="Glycogen Phosphorylase B"/>
    <property type="match status" value="2"/>
</dbReference>
<sequence length="358" mass="40309">MKVAIVHDDLVQWGGAERVLQGICEVFPDAPIFTSVVDFSSERLKEAFSGKKIIVSFLQKIPSFKWLYKALVPLYPLAFEQFVFDEYDLVISQTTRFAKCIITKPKTTHISYCHTPPRFLWNYSNLAELSQIEFLINKLRLVDQIYAQRADHFLAGSINAQTRIKEAYNRQASVVYPYIDLQRFNNVEAFDGGYFLVIARLNKYKRVDLAIKACLELKVPLKIIGTGPEFDRLSGMNKARAVDFLGNIDDVTLTLVLAGARALIIPGIEDFGLTSLEAQALGKPVIAYKKGGTLETVTDVTGIFFDSQTVVSLKEAIVKLDSTKILPGLCRQNAKRFSKEVFMHGFKQTIASLLYTKQ</sequence>